<evidence type="ECO:0000256" key="1">
    <source>
        <dbReference type="SAM" id="MobiDB-lite"/>
    </source>
</evidence>
<sequence>MAPCKSGSRNHLQPRAISIEEYEIMRNDVCVLREEGQNVILSRHVTYKKEENEQEITCMKFEKYMISKGDLGQTSCGRLLLEDWKRKTGQDHATPKKSVQVSIEEDTEE</sequence>
<dbReference type="Proteomes" id="UP000813423">
    <property type="component" value="Unassembled WGS sequence"/>
</dbReference>
<evidence type="ECO:0000313" key="2">
    <source>
        <dbReference type="EMBL" id="KAH1893417.1"/>
    </source>
</evidence>
<comment type="caution">
    <text evidence="2">The sequence shown here is derived from an EMBL/GenBank/DDBJ whole genome shotgun (WGS) entry which is preliminary data.</text>
</comment>
<feature type="region of interest" description="Disordered" evidence="1">
    <location>
        <begin position="90"/>
        <end position="109"/>
    </location>
</feature>
<organism evidence="2 3">
    <name type="scientific">Aspergillus fumigatus</name>
    <name type="common">Neosartorya fumigata</name>
    <dbReference type="NCBI Taxonomy" id="746128"/>
    <lineage>
        <taxon>Eukaryota</taxon>
        <taxon>Fungi</taxon>
        <taxon>Dikarya</taxon>
        <taxon>Ascomycota</taxon>
        <taxon>Pezizomycotina</taxon>
        <taxon>Eurotiomycetes</taxon>
        <taxon>Eurotiomycetidae</taxon>
        <taxon>Eurotiales</taxon>
        <taxon>Aspergillaceae</taxon>
        <taxon>Aspergillus</taxon>
        <taxon>Aspergillus subgen. Fumigati</taxon>
    </lineage>
</organism>
<dbReference type="AlphaFoldDB" id="A0A9P8N643"/>
<gene>
    <name evidence="2" type="ORF">KXV57_002917</name>
</gene>
<reference evidence="2" key="1">
    <citation type="submission" date="2021-08" db="EMBL/GenBank/DDBJ databases">
        <title>Global Aspergillus fumigatus from environmental and clinical sources.</title>
        <authorList>
            <person name="Barber A."/>
            <person name="Sae-Ong T."/>
        </authorList>
    </citation>
    <scope>NUCLEOTIDE SEQUENCE</scope>
    <source>
        <strain evidence="2">NRZ-2016-071</strain>
    </source>
</reference>
<name>A0A9P8N643_ASPFM</name>
<evidence type="ECO:0000313" key="3">
    <source>
        <dbReference type="Proteomes" id="UP000813423"/>
    </source>
</evidence>
<accession>A0A9P8N643</accession>
<proteinExistence type="predicted"/>
<dbReference type="EMBL" id="JAIBSC010000183">
    <property type="protein sequence ID" value="KAH1893417.1"/>
    <property type="molecule type" value="Genomic_DNA"/>
</dbReference>
<protein>
    <submittedName>
        <fullName evidence="2">Uncharacterized protein</fullName>
    </submittedName>
</protein>